<feature type="compositionally biased region" description="Acidic residues" evidence="1">
    <location>
        <begin position="23"/>
        <end position="32"/>
    </location>
</feature>
<feature type="transmembrane region" description="Helical" evidence="2">
    <location>
        <begin position="658"/>
        <end position="675"/>
    </location>
</feature>
<evidence type="ECO:0000313" key="4">
    <source>
        <dbReference type="Proteomes" id="UP001530293"/>
    </source>
</evidence>
<feature type="transmembrane region" description="Helical" evidence="2">
    <location>
        <begin position="407"/>
        <end position="428"/>
    </location>
</feature>
<feature type="compositionally biased region" description="Polar residues" evidence="1">
    <location>
        <begin position="139"/>
        <end position="149"/>
    </location>
</feature>
<sequence length="934" mass="102274">MSSDIYRMDGAYDVVSDASSSEELVDDDLMDIDDQHQQRHSRPQSQASSTIAKHSHQQRQPSPHDHRPPPISTAWEEPIDETENDVEGQEAILDDELVSFNNLPNAPNDTYAKENFNVGAPIPSSSMVHFLHPNRYSTGKDFTSPYPTQSARRTSSSAADSVLDQVVIGQTSNHRKLTREEVSPSLSEVTPAFLRRAAQDLGITTSINTATTITTDRGMLPYSREPIPPNSLVNRRTTKFGSNNHTIPDSSFYGADASALNGTFVSIRDLDDDDDVPSVDNVQSNYSTIGKEVGIGSDVDFPTEKTSLLGEKSMPWQGGFFGSQMEKEDRRERRKMMHARNRGLLVEGIRTLRSIFWSGGKQTTDRYHATNGRGTPWEANHPIGNNFMASADMHTSRGRLSSRRFMFSRFIIGALCLHLAVCGLHDLFLRYIAYRNPDGEGEAEVSWNGEGRYIPPYWISFEGRVLNPCVGPGARTLTGFGALVPGLVLSNGQRWRIGTSLFQTSSVVQLLLHIWALRTALGGSMNSLEWRRGTSASSIIFTLSALIGVGWSFALEPGRLITASGMGIAGLLAAATVDHICFPDASKAEDDDEGISRHQPGEGGSNVVSSSSNEQFAFLPTTTHKKKRRNLLNSGSPSLLLVLELLASWWAAYSSLPGTALSVVAGVTCALLLFVGNPPPDSFDNTVHHDLLFSESLPPPPPPPPLHWRDDDDSTDTSLDAGRQAFNTPLMRRPIFGDEEDEEEPFGSSSLLRRRHGNGSSVITPRRNGSNTSNIKQSFSTSRVLARVVGMLLGLLLIVIPLSLIVTGERPSNEATRASMLGCRPMRILYKEDDNSDNNFQCAGGCIPLSRERFARQVEGMRPGRCDTIGYRCWHQSGTMTLRNYKVNVGVYVMPSADGCSNTVNDDGEGYQNNDDGDYEAADVAANGEVEGGQ</sequence>
<name>A0ABD3N1T5_9STRA</name>
<protein>
    <recommendedName>
        <fullName evidence="5">RHOMBOID-like protein</fullName>
    </recommendedName>
</protein>
<feature type="compositionally biased region" description="Pro residues" evidence="1">
    <location>
        <begin position="697"/>
        <end position="706"/>
    </location>
</feature>
<feature type="transmembrane region" description="Helical" evidence="2">
    <location>
        <begin position="560"/>
        <end position="577"/>
    </location>
</feature>
<feature type="compositionally biased region" description="Low complexity" evidence="1">
    <location>
        <begin position="150"/>
        <end position="161"/>
    </location>
</feature>
<feature type="transmembrane region" description="Helical" evidence="2">
    <location>
        <begin position="631"/>
        <end position="652"/>
    </location>
</feature>
<feature type="region of interest" description="Disordered" evidence="1">
    <location>
        <begin position="693"/>
        <end position="775"/>
    </location>
</feature>
<evidence type="ECO:0000256" key="2">
    <source>
        <dbReference type="SAM" id="Phobius"/>
    </source>
</evidence>
<feature type="region of interest" description="Disordered" evidence="1">
    <location>
        <begin position="1"/>
        <end position="75"/>
    </location>
</feature>
<keyword evidence="2" id="KW-0812">Transmembrane</keyword>
<feature type="compositionally biased region" description="Polar residues" evidence="1">
    <location>
        <begin position="758"/>
        <end position="775"/>
    </location>
</feature>
<gene>
    <name evidence="3" type="ORF">ACHAWU_003436</name>
</gene>
<evidence type="ECO:0008006" key="5">
    <source>
        <dbReference type="Google" id="ProtNLM"/>
    </source>
</evidence>
<dbReference type="EMBL" id="JALLBG020000082">
    <property type="protein sequence ID" value="KAL3766680.1"/>
    <property type="molecule type" value="Genomic_DNA"/>
</dbReference>
<feature type="transmembrane region" description="Helical" evidence="2">
    <location>
        <begin position="533"/>
        <end position="554"/>
    </location>
</feature>
<evidence type="ECO:0000256" key="1">
    <source>
        <dbReference type="SAM" id="MobiDB-lite"/>
    </source>
</evidence>
<feature type="transmembrane region" description="Helical" evidence="2">
    <location>
        <begin position="784"/>
        <end position="806"/>
    </location>
</feature>
<keyword evidence="2" id="KW-1133">Transmembrane helix</keyword>
<feature type="region of interest" description="Disordered" evidence="1">
    <location>
        <begin position="139"/>
        <end position="162"/>
    </location>
</feature>
<feature type="region of interest" description="Disordered" evidence="1">
    <location>
        <begin position="588"/>
        <end position="610"/>
    </location>
</feature>
<keyword evidence="4" id="KW-1185">Reference proteome</keyword>
<comment type="caution">
    <text evidence="3">The sequence shown here is derived from an EMBL/GenBank/DDBJ whole genome shotgun (WGS) entry which is preliminary data.</text>
</comment>
<organism evidence="3 4">
    <name type="scientific">Discostella pseudostelligera</name>
    <dbReference type="NCBI Taxonomy" id="259834"/>
    <lineage>
        <taxon>Eukaryota</taxon>
        <taxon>Sar</taxon>
        <taxon>Stramenopiles</taxon>
        <taxon>Ochrophyta</taxon>
        <taxon>Bacillariophyta</taxon>
        <taxon>Coscinodiscophyceae</taxon>
        <taxon>Thalassiosirophycidae</taxon>
        <taxon>Stephanodiscales</taxon>
        <taxon>Stephanodiscaceae</taxon>
        <taxon>Discostella</taxon>
    </lineage>
</organism>
<keyword evidence="2" id="KW-0472">Membrane</keyword>
<evidence type="ECO:0000313" key="3">
    <source>
        <dbReference type="EMBL" id="KAL3766680.1"/>
    </source>
</evidence>
<reference evidence="3 4" key="1">
    <citation type="submission" date="2024-10" db="EMBL/GenBank/DDBJ databases">
        <title>Updated reference genomes for cyclostephanoid diatoms.</title>
        <authorList>
            <person name="Roberts W.R."/>
            <person name="Alverson A.J."/>
        </authorList>
    </citation>
    <scope>NUCLEOTIDE SEQUENCE [LARGE SCALE GENOMIC DNA]</scope>
    <source>
        <strain evidence="3 4">AJA232-27</strain>
    </source>
</reference>
<dbReference type="Proteomes" id="UP001530293">
    <property type="component" value="Unassembled WGS sequence"/>
</dbReference>
<dbReference type="AlphaFoldDB" id="A0ABD3N1T5"/>
<accession>A0ABD3N1T5</accession>
<proteinExistence type="predicted"/>